<proteinExistence type="predicted"/>
<accession>A0A7D5DXD9</accession>
<evidence type="ECO:0000313" key="2">
    <source>
        <dbReference type="Proteomes" id="UP000509660"/>
    </source>
</evidence>
<gene>
    <name evidence="1" type="ORF">HV559_08175</name>
</gene>
<dbReference type="EMBL" id="CP055306">
    <property type="protein sequence ID" value="QLB40846.1"/>
    <property type="molecule type" value="Genomic_DNA"/>
</dbReference>
<keyword evidence="2" id="KW-1185">Reference proteome</keyword>
<sequence>MANAQTEHSRKLRAETARRLNDKALAEGKARRILMQLSAEVANEFDAICAELGVSRPQAIKTLCEMYRAKGA</sequence>
<dbReference type="Proteomes" id="UP000509660">
    <property type="component" value="Chromosome"/>
</dbReference>
<organism evidence="1 2">
    <name type="scientific">Mannheimia pernigra</name>
    <dbReference type="NCBI Taxonomy" id="111844"/>
    <lineage>
        <taxon>Bacteria</taxon>
        <taxon>Pseudomonadati</taxon>
        <taxon>Pseudomonadota</taxon>
        <taxon>Gammaproteobacteria</taxon>
        <taxon>Pasteurellales</taxon>
        <taxon>Pasteurellaceae</taxon>
        <taxon>Mannheimia</taxon>
    </lineage>
</organism>
<dbReference type="AlphaFoldDB" id="A0A7D5DXD9"/>
<protein>
    <recommendedName>
        <fullName evidence="3">Protein CopB</fullName>
    </recommendedName>
</protein>
<dbReference type="RefSeq" id="WP_176810092.1">
    <property type="nucleotide sequence ID" value="NZ_CP055306.1"/>
</dbReference>
<reference evidence="1 2" key="1">
    <citation type="submission" date="2020-06" db="EMBL/GenBank/DDBJ databases">
        <title>Mannheimia pernigra sp. nov. isolated from bovine respiratory tract.</title>
        <authorList>
            <person name="Kuhnert P."/>
            <person name="Akarsu-Egger H."/>
        </authorList>
    </citation>
    <scope>NUCLEOTIDE SEQUENCE [LARGE SCALE GENOMIC DNA]</scope>
    <source>
        <strain evidence="1 2">BNO311</strain>
    </source>
</reference>
<evidence type="ECO:0008006" key="3">
    <source>
        <dbReference type="Google" id="ProtNLM"/>
    </source>
</evidence>
<evidence type="ECO:0000313" key="1">
    <source>
        <dbReference type="EMBL" id="QLB40846.1"/>
    </source>
</evidence>
<name>A0A7D5DXD9_9PAST</name>